<dbReference type="EMBL" id="HACA01021563">
    <property type="protein sequence ID" value="CDW38924.1"/>
    <property type="molecule type" value="Transcribed_RNA"/>
</dbReference>
<accession>A0A0K2UL00</accession>
<evidence type="ECO:0000313" key="1">
    <source>
        <dbReference type="EMBL" id="CDW38924.1"/>
    </source>
</evidence>
<name>A0A0K2UL00_LEPSM</name>
<reference evidence="1" key="1">
    <citation type="submission" date="2014-05" db="EMBL/GenBank/DDBJ databases">
        <authorList>
            <person name="Chronopoulou M."/>
        </authorList>
    </citation>
    <scope>NUCLEOTIDE SEQUENCE</scope>
    <source>
        <tissue evidence="1">Whole organism</tissue>
    </source>
</reference>
<proteinExistence type="predicted"/>
<feature type="non-terminal residue" evidence="1">
    <location>
        <position position="36"/>
    </location>
</feature>
<sequence>MNLYFYLKYKDFIPLLCNIIYHRQGMFTLTLVFKST</sequence>
<protein>
    <submittedName>
        <fullName evidence="1">Uncharacterized protein</fullName>
    </submittedName>
</protein>
<organism evidence="1">
    <name type="scientific">Lepeophtheirus salmonis</name>
    <name type="common">Salmon louse</name>
    <name type="synonym">Caligus salmonis</name>
    <dbReference type="NCBI Taxonomy" id="72036"/>
    <lineage>
        <taxon>Eukaryota</taxon>
        <taxon>Metazoa</taxon>
        <taxon>Ecdysozoa</taxon>
        <taxon>Arthropoda</taxon>
        <taxon>Crustacea</taxon>
        <taxon>Multicrustacea</taxon>
        <taxon>Hexanauplia</taxon>
        <taxon>Copepoda</taxon>
        <taxon>Siphonostomatoida</taxon>
        <taxon>Caligidae</taxon>
        <taxon>Lepeophtheirus</taxon>
    </lineage>
</organism>
<dbReference type="AlphaFoldDB" id="A0A0K2UL00"/>